<dbReference type="EMBL" id="CP027750">
    <property type="protein sequence ID" value="AZE28225.1"/>
    <property type="molecule type" value="Genomic_DNA"/>
</dbReference>
<dbReference type="Proteomes" id="UP000280455">
    <property type="component" value="Chromosome"/>
</dbReference>
<dbReference type="RefSeq" id="WP_016702115.1">
    <property type="nucleotide sequence ID" value="NZ_CP027747.1"/>
</dbReference>
<name>A0AAD0ZGB4_9PSED</name>
<evidence type="ECO:0000313" key="2">
    <source>
        <dbReference type="Proteomes" id="UP000280455"/>
    </source>
</evidence>
<evidence type="ECO:0000313" key="1">
    <source>
        <dbReference type="EMBL" id="AZE28225.1"/>
    </source>
</evidence>
<sequence>MSVDKIEKLLKFLPPEDYVLDSLKDEKVWFSYLKNLNDPFEGNVRFSKLEREEVINVFLEVVTSKGAIAPAELPEYRKALEIDGHYDGLVEAIGEIEKDTVRNIMETFSAFSCCRVMSGSTVAERANEILMWAHYTKSFRGLCIDFDFHVLDRSLRELNRDDAMDNELISYEPEMCELDFPQFMRNAIKPHQVGMDDYIKTSILRKHSIWEYEKELRFLSGREGLFNISNEAIKGVYLGPNMDEKYSEDVVDMFRSKFPYVKLYNVAPYGYGFNYKELK</sequence>
<dbReference type="Pfam" id="PF11185">
    <property type="entry name" value="DUF2971"/>
    <property type="match status" value="1"/>
</dbReference>
<accession>A0AAD0ZGB4</accession>
<protein>
    <recommendedName>
        <fullName evidence="3">DUF2971 domain-containing protein</fullName>
    </recommendedName>
</protein>
<dbReference type="InterPro" id="IPR021352">
    <property type="entry name" value="DUF2971"/>
</dbReference>
<dbReference type="AlphaFoldDB" id="A0AAD0ZGB4"/>
<gene>
    <name evidence="1" type="ORF">C4K07_1423</name>
</gene>
<organism evidence="1 2">
    <name type="scientific">Pseudomonas chlororaphis subsp. aureofaciens</name>
    <dbReference type="NCBI Taxonomy" id="587851"/>
    <lineage>
        <taxon>Bacteria</taxon>
        <taxon>Pseudomonadati</taxon>
        <taxon>Pseudomonadota</taxon>
        <taxon>Gammaproteobacteria</taxon>
        <taxon>Pseudomonadales</taxon>
        <taxon>Pseudomonadaceae</taxon>
        <taxon>Pseudomonas</taxon>
    </lineage>
</organism>
<proteinExistence type="predicted"/>
<evidence type="ECO:0008006" key="3">
    <source>
        <dbReference type="Google" id="ProtNLM"/>
    </source>
</evidence>
<reference evidence="1 2" key="1">
    <citation type="submission" date="2018-03" db="EMBL/GenBank/DDBJ databases">
        <title>Diversity of phytobeneficial traits revealed by whole-genome analysis of worldwide-isolated phenazine-producing Pseudomonas spp.</title>
        <authorList>
            <person name="Biessy A."/>
            <person name="Novinscak A."/>
            <person name="Blom J."/>
            <person name="Leger G."/>
            <person name="Thomashow L.S."/>
            <person name="Cazorla F.M."/>
            <person name="Josic D."/>
            <person name="Filion M."/>
        </authorList>
    </citation>
    <scope>NUCLEOTIDE SEQUENCE [LARGE SCALE GENOMIC DNA]</scope>
    <source>
        <strain evidence="1 2">ChPhzS24</strain>
    </source>
</reference>